<dbReference type="InterPro" id="IPR050469">
    <property type="entry name" value="Diguanylate_Cyclase"/>
</dbReference>
<evidence type="ECO:0000256" key="9">
    <source>
        <dbReference type="ARBA" id="ARBA00034247"/>
    </source>
</evidence>
<dbReference type="CDD" id="cd18773">
    <property type="entry name" value="PDC1_HK_sensor"/>
    <property type="match status" value="1"/>
</dbReference>
<dbReference type="GO" id="GO:0052621">
    <property type="term" value="F:diguanylate cyclase activity"/>
    <property type="evidence" value="ECO:0007669"/>
    <property type="project" value="UniProtKB-EC"/>
</dbReference>
<protein>
    <recommendedName>
        <fullName evidence="4">diguanylate cyclase</fullName>
        <ecNumber evidence="4">2.7.7.65</ecNumber>
    </recommendedName>
</protein>
<dbReference type="RefSeq" id="WP_021017056.1">
    <property type="nucleotide sequence ID" value="NZ_CP025084.1"/>
</dbReference>
<keyword evidence="5" id="KW-1003">Cell membrane</keyword>
<dbReference type="Proteomes" id="UP000017700">
    <property type="component" value="Chromosome"/>
</dbReference>
<sequence length="532" mass="59982">MRIRKIFQINLLWLILAISIASIVITLLNSYFSIYKVQKKLLSDQIFNFNLNYSSKLSATVESFFSTSREQLTYSAQLIEKNYKDEKNLQSEVERIRQLSHNFNSVVVVNNRNSVIAASPKELNLVGVTLTSNTSQLALKEKKFFISQPYTSTAGNYIIFISVPIKDKEGNQVGYIGGTIYLNNRRILNEFMNTQFSNDMHNIYVVDKNGVIIYNHNKQYIGKTITDEQVRNTIFWHDEGTFLMPSIQGKPPALAGFARVKSSGWTIITLQSSQSVIAPLNDVMFNILKVGSPVVILTLLILTILAFYIVRPLRHLAMSASKMDEPGVIDKIKSVPSWYFEVEQLKRVILLGTVLLHKRIGRLSSEAHTDPLTGLLNRRGLHDSIDMILLENKTVSAIVIDIDHFKHVNDTFGHSTGDEVIRLLARLIRSSARKVDLMCRTGGEEFLMLLPGTNIHIAALIAERLRSNVENHQFPGCQHITISVGVTTFNPDKSTFDVAIKTADTALYQAKKDGRNRVVVRYISDDVSPAYS</sequence>
<evidence type="ECO:0000256" key="7">
    <source>
        <dbReference type="ARBA" id="ARBA00022989"/>
    </source>
</evidence>
<evidence type="ECO:0000256" key="6">
    <source>
        <dbReference type="ARBA" id="ARBA00022692"/>
    </source>
</evidence>
<dbReference type="SUPFAM" id="SSF55073">
    <property type="entry name" value="Nucleotide cyclase"/>
    <property type="match status" value="1"/>
</dbReference>
<dbReference type="Pfam" id="PF02743">
    <property type="entry name" value="dCache_1"/>
    <property type="match status" value="1"/>
</dbReference>
<dbReference type="InterPro" id="IPR029787">
    <property type="entry name" value="Nucleotide_cyclase"/>
</dbReference>
<dbReference type="KEGG" id="sera:Ser39006_006555"/>
<dbReference type="Pfam" id="PF00990">
    <property type="entry name" value="GGDEF"/>
    <property type="match status" value="1"/>
</dbReference>
<dbReference type="CDD" id="cd01949">
    <property type="entry name" value="GGDEF"/>
    <property type="match status" value="1"/>
</dbReference>
<evidence type="ECO:0000259" key="11">
    <source>
        <dbReference type="PROSITE" id="PS50887"/>
    </source>
</evidence>
<dbReference type="KEGG" id="serq:CWC46_06550"/>
<reference evidence="13" key="4">
    <citation type="submission" date="2017-11" db="EMBL/GenBank/DDBJ databases">
        <title>Complete genome sequence of Serratia sp. ATCC 39006.</title>
        <authorList>
            <person name="Hampton H.G."/>
            <person name="Jackson S.A."/>
            <person name="Jauregui R."/>
            <person name="Poulter G.T.M."/>
            <person name="Salmond G.P.C."/>
            <person name="Fineran P.C."/>
        </authorList>
    </citation>
    <scope>NUCLEOTIDE SEQUENCE</scope>
    <source>
        <strain evidence="13">ATCC 39006</strain>
    </source>
</reference>
<evidence type="ECO:0000256" key="8">
    <source>
        <dbReference type="ARBA" id="ARBA00023136"/>
    </source>
</evidence>
<keyword evidence="14" id="KW-1185">Reference proteome</keyword>
<dbReference type="GO" id="GO:0005886">
    <property type="term" value="C:plasma membrane"/>
    <property type="evidence" value="ECO:0007669"/>
    <property type="project" value="UniProtKB-SubCell"/>
</dbReference>
<comment type="catalytic activity">
    <reaction evidence="9">
        <text>2 GTP = 3',3'-c-di-GMP + 2 diphosphate</text>
        <dbReference type="Rhea" id="RHEA:24898"/>
        <dbReference type="ChEBI" id="CHEBI:33019"/>
        <dbReference type="ChEBI" id="CHEBI:37565"/>
        <dbReference type="ChEBI" id="CHEBI:58805"/>
        <dbReference type="EC" id="2.7.7.65"/>
    </reaction>
</comment>
<dbReference type="AlphaFoldDB" id="A0A2I5TGX7"/>
<accession>A0A2I5TGX7</accession>
<feature type="domain" description="GGDEF" evidence="11">
    <location>
        <begin position="393"/>
        <end position="523"/>
    </location>
</feature>
<dbReference type="InterPro" id="IPR000160">
    <property type="entry name" value="GGDEF_dom"/>
</dbReference>
<dbReference type="GO" id="GO:1902201">
    <property type="term" value="P:negative regulation of bacterial-type flagellum-dependent cell motility"/>
    <property type="evidence" value="ECO:0007669"/>
    <property type="project" value="TreeGrafter"/>
</dbReference>
<evidence type="ECO:0000313" key="12">
    <source>
        <dbReference type="EMBL" id="AUG99507.1"/>
    </source>
</evidence>
<reference evidence="13 14" key="1">
    <citation type="journal article" date="2013" name="Genome Announc.">
        <title>Draft genome sequence of Serratia sp. strain ATCC 39006, a model bacterium for analysis of the biosynthesis and regulation of prodigiosin, a carbapenem, and gas vesicles.</title>
        <authorList>
            <person name="Fineran P.C."/>
            <person name="Iglesias Cans M.C."/>
            <person name="Ramsay J.P."/>
            <person name="Wilf N.M."/>
            <person name="Cossyleon D."/>
            <person name="McNeil M.B."/>
            <person name="Williamson N.R."/>
            <person name="Monson R.E."/>
            <person name="Becher S.A."/>
            <person name="Stanton J.A."/>
            <person name="Brugger K."/>
            <person name="Brown S.D."/>
            <person name="Salmond G.P."/>
        </authorList>
    </citation>
    <scope>NUCLEOTIDE SEQUENCE [LARGE SCALE GENOMIC DNA]</scope>
    <source>
        <strain evidence="13">ATCC 39006</strain>
        <strain evidence="14">ATCC 39006 / SC 11482</strain>
    </source>
</reference>
<comment type="cofactor">
    <cofactor evidence="1">
        <name>Mg(2+)</name>
        <dbReference type="ChEBI" id="CHEBI:18420"/>
    </cofactor>
</comment>
<dbReference type="InterPro" id="IPR029151">
    <property type="entry name" value="Sensor-like_sf"/>
</dbReference>
<evidence type="ECO:0000256" key="3">
    <source>
        <dbReference type="ARBA" id="ARBA00004665"/>
    </source>
</evidence>
<dbReference type="Proteomes" id="UP000233778">
    <property type="component" value="Chromosome"/>
</dbReference>
<dbReference type="SUPFAM" id="SSF103190">
    <property type="entry name" value="Sensory domain-like"/>
    <property type="match status" value="2"/>
</dbReference>
<dbReference type="Gene3D" id="3.30.70.270">
    <property type="match status" value="1"/>
</dbReference>
<proteinExistence type="predicted"/>
<dbReference type="EMBL" id="CP025085">
    <property type="protein sequence ID" value="AUG99507.1"/>
    <property type="molecule type" value="Genomic_DNA"/>
</dbReference>
<keyword evidence="8 10" id="KW-0472">Membrane</keyword>
<feature type="transmembrane region" description="Helical" evidence="10">
    <location>
        <begin position="12"/>
        <end position="32"/>
    </location>
</feature>
<evidence type="ECO:0000256" key="1">
    <source>
        <dbReference type="ARBA" id="ARBA00001946"/>
    </source>
</evidence>
<dbReference type="EC" id="2.7.7.65" evidence="4"/>
<gene>
    <name evidence="12" type="ORF">CWC46_06550</name>
    <name evidence="13" type="ORF">Ser39006_006555</name>
</gene>
<dbReference type="PANTHER" id="PTHR45138">
    <property type="entry name" value="REGULATORY COMPONENTS OF SENSORY TRANSDUCTION SYSTEM"/>
    <property type="match status" value="1"/>
</dbReference>
<reference evidence="13" key="2">
    <citation type="submission" date="2013-09" db="EMBL/GenBank/DDBJ databases">
        <authorList>
            <person name="Wang G."/>
            <person name="Yang Y."/>
            <person name="Su Y."/>
        </authorList>
    </citation>
    <scope>NUCLEOTIDE SEQUENCE</scope>
    <source>
        <strain evidence="13">ATCC 39006</strain>
    </source>
</reference>
<evidence type="ECO:0000313" key="13">
    <source>
        <dbReference type="EMBL" id="AUH03825.1"/>
    </source>
</evidence>
<dbReference type="InterPro" id="IPR033479">
    <property type="entry name" value="dCache_1"/>
</dbReference>
<dbReference type="OrthoDB" id="9812260at2"/>
<name>A0A2I5TGX7_SERS3</name>
<dbReference type="EMBL" id="CP025084">
    <property type="protein sequence ID" value="AUH03825.1"/>
    <property type="molecule type" value="Genomic_DNA"/>
</dbReference>
<evidence type="ECO:0000313" key="14">
    <source>
        <dbReference type="Proteomes" id="UP000017700"/>
    </source>
</evidence>
<evidence type="ECO:0000256" key="5">
    <source>
        <dbReference type="ARBA" id="ARBA00022475"/>
    </source>
</evidence>
<reference evidence="12 15" key="3">
    <citation type="submission" date="2017-11" db="EMBL/GenBank/DDBJ databases">
        <title>Complete genome sequence of Serratia sp. ATCC 39006 LacA.</title>
        <authorList>
            <person name="Hampton H.G."/>
            <person name="Jackson S.A."/>
            <person name="Jauregui R."/>
            <person name="Poulter G.T.M."/>
            <person name="Salmond G.P.C."/>
            <person name="Fineran P.C."/>
        </authorList>
    </citation>
    <scope>NUCLEOTIDE SEQUENCE [LARGE SCALE GENOMIC DNA]</scope>
    <source>
        <strain evidence="12 15">ATCC 39006</strain>
    </source>
</reference>
<evidence type="ECO:0000256" key="10">
    <source>
        <dbReference type="SAM" id="Phobius"/>
    </source>
</evidence>
<evidence type="ECO:0000313" key="15">
    <source>
        <dbReference type="Proteomes" id="UP000233778"/>
    </source>
</evidence>
<feature type="transmembrane region" description="Helical" evidence="10">
    <location>
        <begin position="290"/>
        <end position="310"/>
    </location>
</feature>
<dbReference type="SMART" id="SM00267">
    <property type="entry name" value="GGDEF"/>
    <property type="match status" value="1"/>
</dbReference>
<dbReference type="GO" id="GO:0043709">
    <property type="term" value="P:cell adhesion involved in single-species biofilm formation"/>
    <property type="evidence" value="ECO:0007669"/>
    <property type="project" value="TreeGrafter"/>
</dbReference>
<dbReference type="Gene3D" id="3.30.450.20">
    <property type="entry name" value="PAS domain"/>
    <property type="match status" value="2"/>
</dbReference>
<evidence type="ECO:0000256" key="4">
    <source>
        <dbReference type="ARBA" id="ARBA00012528"/>
    </source>
</evidence>
<keyword evidence="7 10" id="KW-1133">Transmembrane helix</keyword>
<dbReference type="NCBIfam" id="TIGR00254">
    <property type="entry name" value="GGDEF"/>
    <property type="match status" value="1"/>
</dbReference>
<evidence type="ECO:0000256" key="2">
    <source>
        <dbReference type="ARBA" id="ARBA00004651"/>
    </source>
</evidence>
<comment type="subcellular location">
    <subcellularLocation>
        <location evidence="2">Cell membrane</location>
        <topology evidence="2">Multi-pass membrane protein</topology>
    </subcellularLocation>
</comment>
<dbReference type="PANTHER" id="PTHR45138:SF9">
    <property type="entry name" value="DIGUANYLATE CYCLASE DGCM-RELATED"/>
    <property type="match status" value="1"/>
</dbReference>
<dbReference type="PROSITE" id="PS50887">
    <property type="entry name" value="GGDEF"/>
    <property type="match status" value="1"/>
</dbReference>
<organism evidence="13 14">
    <name type="scientific">Serratia sp. (strain ATCC 39006)</name>
    <name type="common">Prodigiosinella confusarubida</name>
    <dbReference type="NCBI Taxonomy" id="104623"/>
    <lineage>
        <taxon>Bacteria</taxon>
        <taxon>Pseudomonadati</taxon>
        <taxon>Pseudomonadota</taxon>
        <taxon>Gammaproteobacteria</taxon>
        <taxon>Enterobacterales</taxon>
        <taxon>Pectobacteriaceae</taxon>
        <taxon>Prodigiosinella</taxon>
    </lineage>
</organism>
<keyword evidence="6 10" id="KW-0812">Transmembrane</keyword>
<dbReference type="FunFam" id="3.30.70.270:FF:000001">
    <property type="entry name" value="Diguanylate cyclase domain protein"/>
    <property type="match status" value="1"/>
</dbReference>
<dbReference type="InterPro" id="IPR043128">
    <property type="entry name" value="Rev_trsase/Diguanyl_cyclase"/>
</dbReference>
<comment type="pathway">
    <text evidence="3">Purine metabolism; 3',5'-cyclic di-GMP biosynthesis.</text>
</comment>
<dbReference type="STRING" id="104623.Ser39006_03796"/>
<dbReference type="CDD" id="cd18774">
    <property type="entry name" value="PDC2_HK_sensor"/>
    <property type="match status" value="1"/>
</dbReference>